<dbReference type="Gene3D" id="3.30.420.10">
    <property type="entry name" value="Ribonuclease H-like superfamily/Ribonuclease H"/>
    <property type="match status" value="1"/>
</dbReference>
<dbReference type="PANTHER" id="PTHR46060">
    <property type="entry name" value="MARINER MOS1 TRANSPOSASE-LIKE PROTEIN"/>
    <property type="match status" value="1"/>
</dbReference>
<dbReference type="Proteomes" id="UP000735302">
    <property type="component" value="Unassembled WGS sequence"/>
</dbReference>
<reference evidence="1 2" key="1">
    <citation type="journal article" date="2021" name="Elife">
        <title>Chloroplast acquisition without the gene transfer in kleptoplastic sea slugs, Plakobranchus ocellatus.</title>
        <authorList>
            <person name="Maeda T."/>
            <person name="Takahashi S."/>
            <person name="Yoshida T."/>
            <person name="Shimamura S."/>
            <person name="Takaki Y."/>
            <person name="Nagai Y."/>
            <person name="Toyoda A."/>
            <person name="Suzuki Y."/>
            <person name="Arimoto A."/>
            <person name="Ishii H."/>
            <person name="Satoh N."/>
            <person name="Nishiyama T."/>
            <person name="Hasebe M."/>
            <person name="Maruyama T."/>
            <person name="Minagawa J."/>
            <person name="Obokata J."/>
            <person name="Shigenobu S."/>
        </authorList>
    </citation>
    <scope>NUCLEOTIDE SEQUENCE [LARGE SCALE GENOMIC DNA]</scope>
</reference>
<dbReference type="AlphaFoldDB" id="A0AAV3ZEI5"/>
<organism evidence="1 2">
    <name type="scientific">Plakobranchus ocellatus</name>
    <dbReference type="NCBI Taxonomy" id="259542"/>
    <lineage>
        <taxon>Eukaryota</taxon>
        <taxon>Metazoa</taxon>
        <taxon>Spiralia</taxon>
        <taxon>Lophotrochozoa</taxon>
        <taxon>Mollusca</taxon>
        <taxon>Gastropoda</taxon>
        <taxon>Heterobranchia</taxon>
        <taxon>Euthyneura</taxon>
        <taxon>Panpulmonata</taxon>
        <taxon>Sacoglossa</taxon>
        <taxon>Placobranchoidea</taxon>
        <taxon>Plakobranchidae</taxon>
        <taxon>Plakobranchus</taxon>
    </lineage>
</organism>
<accession>A0AAV3ZEI5</accession>
<protein>
    <submittedName>
        <fullName evidence="1">Bradykinin-like neuropeptide</fullName>
    </submittedName>
</protein>
<dbReference type="PANTHER" id="PTHR46060:SF1">
    <property type="entry name" value="MARINER MOS1 TRANSPOSASE-LIKE PROTEIN"/>
    <property type="match status" value="1"/>
</dbReference>
<dbReference type="EMBL" id="BLXT01002301">
    <property type="protein sequence ID" value="GFN92946.1"/>
    <property type="molecule type" value="Genomic_DNA"/>
</dbReference>
<comment type="caution">
    <text evidence="1">The sequence shown here is derived from an EMBL/GenBank/DDBJ whole genome shotgun (WGS) entry which is preliminary data.</text>
</comment>
<name>A0AAV3ZEI5_9GAST</name>
<dbReference type="InterPro" id="IPR011043">
    <property type="entry name" value="Gal_Oxase/kelch_b-propeller"/>
</dbReference>
<dbReference type="SUPFAM" id="SSF50965">
    <property type="entry name" value="Galactose oxidase, central domain"/>
    <property type="match status" value="1"/>
</dbReference>
<dbReference type="GO" id="GO:0007218">
    <property type="term" value="P:neuropeptide signaling pathway"/>
    <property type="evidence" value="ECO:0007669"/>
    <property type="project" value="UniProtKB-KW"/>
</dbReference>
<keyword evidence="1" id="KW-0527">Neuropeptide</keyword>
<keyword evidence="2" id="KW-1185">Reference proteome</keyword>
<gene>
    <name evidence="1" type="ORF">PoB_001945200</name>
</gene>
<dbReference type="GO" id="GO:0003676">
    <property type="term" value="F:nucleic acid binding"/>
    <property type="evidence" value="ECO:0007669"/>
    <property type="project" value="InterPro"/>
</dbReference>
<sequence>MSHLSHPDTAALLTALKRRGVVLQHDNATPYSANLTQQWLQRCGWQILPHPAHSPDLAPSDFHLFGPLKRHLGGMAFETEDDLISELRNWFDNLDVDFFRVEISNMPPSLLSARAVSCGLDKTIYIVCGHGEVYQFEPDRQCLSHVTTLKNLSENPRVRFGLAYMGGCLVVIGGHQLGHVMHEPIRSVCLDIASKTEVRDYSPLLPGDIVNTCLAAKLSSNILRLFNE</sequence>
<dbReference type="InterPro" id="IPR036397">
    <property type="entry name" value="RNaseH_sf"/>
</dbReference>
<evidence type="ECO:0000313" key="1">
    <source>
        <dbReference type="EMBL" id="GFN92946.1"/>
    </source>
</evidence>
<evidence type="ECO:0000313" key="2">
    <source>
        <dbReference type="Proteomes" id="UP000735302"/>
    </source>
</evidence>
<dbReference type="InterPro" id="IPR052709">
    <property type="entry name" value="Transposase-MT_Hybrid"/>
</dbReference>
<proteinExistence type="predicted"/>